<feature type="non-terminal residue" evidence="1">
    <location>
        <position position="1"/>
    </location>
</feature>
<proteinExistence type="predicted"/>
<organism evidence="1 2">
    <name type="scientific">Nephila pilipes</name>
    <name type="common">Giant wood spider</name>
    <name type="synonym">Nephila maculata</name>
    <dbReference type="NCBI Taxonomy" id="299642"/>
    <lineage>
        <taxon>Eukaryota</taxon>
        <taxon>Metazoa</taxon>
        <taxon>Ecdysozoa</taxon>
        <taxon>Arthropoda</taxon>
        <taxon>Chelicerata</taxon>
        <taxon>Arachnida</taxon>
        <taxon>Araneae</taxon>
        <taxon>Araneomorphae</taxon>
        <taxon>Entelegynae</taxon>
        <taxon>Araneoidea</taxon>
        <taxon>Nephilidae</taxon>
        <taxon>Nephila</taxon>
    </lineage>
</organism>
<sequence length="89" mass="10232">PSVKRHNISQGKNRQLVQYSQLRDVIIGFSMTIGCYKAHSFADYFNIIVHNLYSCIESIFPTGNKDIQQDSSPCHKVEIAPQWFKEQAD</sequence>
<name>A0A8X6Q8Q7_NEPPI</name>
<comment type="caution">
    <text evidence="1">The sequence shown here is derived from an EMBL/GenBank/DDBJ whole genome shotgun (WGS) entry which is preliminary data.</text>
</comment>
<evidence type="ECO:0000313" key="1">
    <source>
        <dbReference type="EMBL" id="GFU05470.1"/>
    </source>
</evidence>
<dbReference type="AlphaFoldDB" id="A0A8X6Q8Q7"/>
<evidence type="ECO:0000313" key="2">
    <source>
        <dbReference type="Proteomes" id="UP000887013"/>
    </source>
</evidence>
<reference evidence="1" key="1">
    <citation type="submission" date="2020-08" db="EMBL/GenBank/DDBJ databases">
        <title>Multicomponent nature underlies the extraordinary mechanical properties of spider dragline silk.</title>
        <authorList>
            <person name="Kono N."/>
            <person name="Nakamura H."/>
            <person name="Mori M."/>
            <person name="Yoshida Y."/>
            <person name="Ohtoshi R."/>
            <person name="Malay A.D."/>
            <person name="Moran D.A.P."/>
            <person name="Tomita M."/>
            <person name="Numata K."/>
            <person name="Arakawa K."/>
        </authorList>
    </citation>
    <scope>NUCLEOTIDE SEQUENCE</scope>
</reference>
<dbReference type="Proteomes" id="UP000887013">
    <property type="component" value="Unassembled WGS sequence"/>
</dbReference>
<dbReference type="EMBL" id="BMAW01077265">
    <property type="protein sequence ID" value="GFU05470.1"/>
    <property type="molecule type" value="Genomic_DNA"/>
</dbReference>
<protein>
    <submittedName>
        <fullName evidence="1">Uncharacterized protein</fullName>
    </submittedName>
</protein>
<gene>
    <name evidence="1" type="ORF">NPIL_463091</name>
</gene>
<keyword evidence="2" id="KW-1185">Reference proteome</keyword>
<accession>A0A8X6Q8Q7</accession>